<name>A0ABX7ZMZ3_9RALS</name>
<evidence type="ECO:0000313" key="1">
    <source>
        <dbReference type="EMBL" id="QUP56159.1"/>
    </source>
</evidence>
<geneLocation type="plasmid" evidence="1 2">
    <name>pLLRS-1</name>
</geneLocation>
<accession>A0ABX7ZMZ3</accession>
<sequence length="49" mass="4991">MLAAPSDSITLAPVELVLNPVSATLAVSTRRQTCGNRFGASNAFAGEGK</sequence>
<protein>
    <submittedName>
        <fullName evidence="1">Uncharacterized protein</fullName>
    </submittedName>
</protein>
<organism evidence="1 2">
    <name type="scientific">Ralstonia syzygii</name>
    <dbReference type="NCBI Taxonomy" id="28097"/>
    <lineage>
        <taxon>Bacteria</taxon>
        <taxon>Pseudomonadati</taxon>
        <taxon>Pseudomonadota</taxon>
        <taxon>Betaproteobacteria</taxon>
        <taxon>Burkholderiales</taxon>
        <taxon>Burkholderiaceae</taxon>
        <taxon>Ralstonia</taxon>
        <taxon>Ralstonia solanacearum species complex</taxon>
    </lineage>
</organism>
<dbReference type="Proteomes" id="UP000677898">
    <property type="component" value="Plasmid pLLRS-1"/>
</dbReference>
<proteinExistence type="predicted"/>
<gene>
    <name evidence="1" type="ORF">GO998_20850</name>
</gene>
<reference evidence="1 2" key="1">
    <citation type="journal article" date="2021" name="Phytopathology">
        <title>Complete genome sequence of Ralstonia syzygii subsp. indonesiensis strain LLRS-1, isolated from wilted tobacco in China.</title>
        <authorList>
            <person name="Lu C.H."/>
            <person name="Li J.Y."/>
            <person name="Mi M.G."/>
            <person name="Lin Z.L."/>
            <person name="Jiang N."/>
            <person name="Gai X."/>
            <person name="Ma J.H."/>
            <person name="Lei L.P."/>
            <person name="Xia Z.Y."/>
        </authorList>
    </citation>
    <scope>NUCLEOTIDE SEQUENCE [LARGE SCALE GENOMIC DNA]</scope>
    <source>
        <strain evidence="1 2">LLRS-1</strain>
    </source>
</reference>
<keyword evidence="1" id="KW-0614">Plasmid</keyword>
<evidence type="ECO:0000313" key="2">
    <source>
        <dbReference type="Proteomes" id="UP000677898"/>
    </source>
</evidence>
<dbReference type="EMBL" id="CP046730">
    <property type="protein sequence ID" value="QUP56159.1"/>
    <property type="molecule type" value="Genomic_DNA"/>
</dbReference>
<dbReference type="RefSeq" id="WP_211905980.1">
    <property type="nucleotide sequence ID" value="NZ_CP046730.1"/>
</dbReference>
<keyword evidence="2" id="KW-1185">Reference proteome</keyword>